<evidence type="ECO:0000313" key="2">
    <source>
        <dbReference type="Proteomes" id="UP000011713"/>
    </source>
</evidence>
<reference evidence="1" key="2">
    <citation type="submission" date="2015-06" db="UniProtKB">
        <authorList>
            <consortium name="EnsemblProtists"/>
        </authorList>
    </citation>
    <scope>IDENTIFICATION</scope>
    <source>
        <strain evidence="1">Emoy2</strain>
    </source>
</reference>
<keyword evidence="2" id="KW-1185">Reference proteome</keyword>
<dbReference type="InParanoid" id="M4BKU8"/>
<evidence type="ECO:0000313" key="1">
    <source>
        <dbReference type="EnsemblProtists" id="HpaP807031"/>
    </source>
</evidence>
<dbReference type="STRING" id="559515.M4BKU8"/>
<sequence length="296" mass="32522">MDAKQTALKIKYKGDLHRLRVDLTSFSLEAITALFAETFNLVPGSFVADYEEACGVLSPAAASAMPVRFEAVCRSAVAFQENVAAPILEFIKKLVETLNVTMSKVKHEEWDDKAQQTGLGQTNEVLKTAVQDAREALQAARMSIQELPFNQIMKKTTEGGGGRDQNMEPVEAKVAPIPETLRKSTATVVVEEATEATVAAARDIEWEQVTEKDRATAPMEETPVVVEPMVDGPVVVAAPVVVEPVVAATSEGEIKWLEEIFMPSVEAAQKTWKSHRSFSFVPEAHEQCPSPWRERI</sequence>
<evidence type="ECO:0008006" key="3">
    <source>
        <dbReference type="Google" id="ProtNLM"/>
    </source>
</evidence>
<dbReference type="Proteomes" id="UP000011713">
    <property type="component" value="Unassembled WGS sequence"/>
</dbReference>
<dbReference type="EMBL" id="JH598362">
    <property type="status" value="NOT_ANNOTATED_CDS"/>
    <property type="molecule type" value="Genomic_DNA"/>
</dbReference>
<proteinExistence type="predicted"/>
<name>M4BKU8_HYAAE</name>
<organism evidence="1 2">
    <name type="scientific">Hyaloperonospora arabidopsidis (strain Emoy2)</name>
    <name type="common">Downy mildew agent</name>
    <name type="synonym">Peronospora arabidopsidis</name>
    <dbReference type="NCBI Taxonomy" id="559515"/>
    <lineage>
        <taxon>Eukaryota</taxon>
        <taxon>Sar</taxon>
        <taxon>Stramenopiles</taxon>
        <taxon>Oomycota</taxon>
        <taxon>Peronosporomycetes</taxon>
        <taxon>Peronosporales</taxon>
        <taxon>Peronosporaceae</taxon>
        <taxon>Hyaloperonospora</taxon>
    </lineage>
</organism>
<dbReference type="VEuPathDB" id="FungiDB:HpaG807031"/>
<dbReference type="EnsemblProtists" id="HpaT807031">
    <property type="protein sequence ID" value="HpaP807031"/>
    <property type="gene ID" value="HpaG807031"/>
</dbReference>
<protein>
    <recommendedName>
        <fullName evidence="3">PB1 domain-containing protein</fullName>
    </recommendedName>
</protein>
<dbReference type="eggNOG" id="ENOG502QUS1">
    <property type="taxonomic scope" value="Eukaryota"/>
</dbReference>
<dbReference type="HOGENOM" id="CLU_075959_0_0_1"/>
<reference evidence="2" key="1">
    <citation type="journal article" date="2010" name="Science">
        <title>Signatures of adaptation to obligate biotrophy in the Hyaloperonospora arabidopsidis genome.</title>
        <authorList>
            <person name="Baxter L."/>
            <person name="Tripathy S."/>
            <person name="Ishaque N."/>
            <person name="Boot N."/>
            <person name="Cabral A."/>
            <person name="Kemen E."/>
            <person name="Thines M."/>
            <person name="Ah-Fong A."/>
            <person name="Anderson R."/>
            <person name="Badejoko W."/>
            <person name="Bittner-Eddy P."/>
            <person name="Boore J.L."/>
            <person name="Chibucos M.C."/>
            <person name="Coates M."/>
            <person name="Dehal P."/>
            <person name="Delehaunty K."/>
            <person name="Dong S."/>
            <person name="Downton P."/>
            <person name="Dumas B."/>
            <person name="Fabro G."/>
            <person name="Fronick C."/>
            <person name="Fuerstenberg S.I."/>
            <person name="Fulton L."/>
            <person name="Gaulin E."/>
            <person name="Govers F."/>
            <person name="Hughes L."/>
            <person name="Humphray S."/>
            <person name="Jiang R.H."/>
            <person name="Judelson H."/>
            <person name="Kamoun S."/>
            <person name="Kyung K."/>
            <person name="Meijer H."/>
            <person name="Minx P."/>
            <person name="Morris P."/>
            <person name="Nelson J."/>
            <person name="Phuntumart V."/>
            <person name="Qutob D."/>
            <person name="Rehmany A."/>
            <person name="Rougon-Cardoso A."/>
            <person name="Ryden P."/>
            <person name="Torto-Alalibo T."/>
            <person name="Studholme D."/>
            <person name="Wang Y."/>
            <person name="Win J."/>
            <person name="Wood J."/>
            <person name="Clifton S.W."/>
            <person name="Rogers J."/>
            <person name="Van den Ackerveken G."/>
            <person name="Jones J.D."/>
            <person name="McDowell J.M."/>
            <person name="Beynon J."/>
            <person name="Tyler B.M."/>
        </authorList>
    </citation>
    <scope>NUCLEOTIDE SEQUENCE [LARGE SCALE GENOMIC DNA]</scope>
    <source>
        <strain evidence="2">Emoy2</strain>
    </source>
</reference>
<accession>M4BKU8</accession>
<dbReference type="AlphaFoldDB" id="M4BKU8"/>